<keyword evidence="5 7" id="KW-1133">Transmembrane helix</keyword>
<dbReference type="RefSeq" id="WP_378533298.1">
    <property type="nucleotide sequence ID" value="NZ_JBHSBH010000008.1"/>
</dbReference>
<dbReference type="PROSITE" id="PS50928">
    <property type="entry name" value="ABC_TM1"/>
    <property type="match status" value="1"/>
</dbReference>
<keyword evidence="2 7" id="KW-0813">Transport</keyword>
<evidence type="ECO:0000256" key="5">
    <source>
        <dbReference type="ARBA" id="ARBA00022989"/>
    </source>
</evidence>
<comment type="caution">
    <text evidence="10">The sequence shown here is derived from an EMBL/GenBank/DDBJ whole genome shotgun (WGS) entry which is preliminary data.</text>
</comment>
<protein>
    <submittedName>
        <fullName evidence="10">ABC transporter permease</fullName>
    </submittedName>
</protein>
<name>A0ABV8FL31_9ACTN</name>
<evidence type="ECO:0000256" key="7">
    <source>
        <dbReference type="RuleBase" id="RU363032"/>
    </source>
</evidence>
<comment type="similarity">
    <text evidence="7">Belongs to the binding-protein-dependent transport system permease family.</text>
</comment>
<reference evidence="11" key="1">
    <citation type="journal article" date="2019" name="Int. J. Syst. Evol. Microbiol.">
        <title>The Global Catalogue of Microorganisms (GCM) 10K type strain sequencing project: providing services to taxonomists for standard genome sequencing and annotation.</title>
        <authorList>
            <consortium name="The Broad Institute Genomics Platform"/>
            <consortium name="The Broad Institute Genome Sequencing Center for Infectious Disease"/>
            <person name="Wu L."/>
            <person name="Ma J."/>
        </authorList>
    </citation>
    <scope>NUCLEOTIDE SEQUENCE [LARGE SCALE GENOMIC DNA]</scope>
    <source>
        <strain evidence="11">TBRC 1826</strain>
    </source>
</reference>
<comment type="subcellular location">
    <subcellularLocation>
        <location evidence="1 7">Cell membrane</location>
        <topology evidence="1 7">Multi-pass membrane protein</topology>
    </subcellularLocation>
</comment>
<dbReference type="Gene3D" id="1.10.3720.10">
    <property type="entry name" value="MetI-like"/>
    <property type="match status" value="1"/>
</dbReference>
<feature type="transmembrane region" description="Helical" evidence="7">
    <location>
        <begin position="150"/>
        <end position="169"/>
    </location>
</feature>
<proteinExistence type="inferred from homology"/>
<organism evidence="10 11">
    <name type="scientific">Nocardiopsis sediminis</name>
    <dbReference type="NCBI Taxonomy" id="1778267"/>
    <lineage>
        <taxon>Bacteria</taxon>
        <taxon>Bacillati</taxon>
        <taxon>Actinomycetota</taxon>
        <taxon>Actinomycetes</taxon>
        <taxon>Streptosporangiales</taxon>
        <taxon>Nocardiopsidaceae</taxon>
        <taxon>Nocardiopsis</taxon>
    </lineage>
</organism>
<evidence type="ECO:0000256" key="8">
    <source>
        <dbReference type="SAM" id="MobiDB-lite"/>
    </source>
</evidence>
<dbReference type="EMBL" id="JBHSBH010000008">
    <property type="protein sequence ID" value="MFC3996861.1"/>
    <property type="molecule type" value="Genomic_DNA"/>
</dbReference>
<evidence type="ECO:0000313" key="11">
    <source>
        <dbReference type="Proteomes" id="UP001595847"/>
    </source>
</evidence>
<keyword evidence="3" id="KW-1003">Cell membrane</keyword>
<dbReference type="PANTHER" id="PTHR30151:SF39">
    <property type="entry name" value="ABC TRANSPORTER PERMEASE PROTEIN"/>
    <property type="match status" value="1"/>
</dbReference>
<dbReference type="InterPro" id="IPR000515">
    <property type="entry name" value="MetI-like"/>
</dbReference>
<evidence type="ECO:0000256" key="4">
    <source>
        <dbReference type="ARBA" id="ARBA00022692"/>
    </source>
</evidence>
<keyword evidence="6 7" id="KW-0472">Membrane</keyword>
<feature type="region of interest" description="Disordered" evidence="8">
    <location>
        <begin position="1"/>
        <end position="51"/>
    </location>
</feature>
<sequence length="301" mass="30522">MSLDVSGVDGAGAGAETAAAPESEEEPRRLGRVRGTRTAEASAGGAAAGGAGRTWRSIGLGAIVPVALLAAWQGAVSAGVYSPDQLPPPLAVAGAFTELIGRGDMWLHIAISFQRVVLGFVWGSAIGLAAGGVVGLVAPVRSLLAPTVQALRAVPSLAWVPLLVLWLGIGEGPKVVLIAIGAFFPVYTTVSSALTHMDRQLVEVGRAYGLRGVGLFATVLLPAAAPSVVAGLRLALAQSWLFVVAAELIASSMGLGFLLTNSQNTGRTDILLLSIVLLALCGKATDAVLGIAERRVAAARA</sequence>
<feature type="transmembrane region" description="Helical" evidence="7">
    <location>
        <begin position="240"/>
        <end position="259"/>
    </location>
</feature>
<keyword evidence="4 7" id="KW-0812">Transmembrane</keyword>
<dbReference type="Proteomes" id="UP001595847">
    <property type="component" value="Unassembled WGS sequence"/>
</dbReference>
<gene>
    <name evidence="10" type="ORF">ACFOVU_13105</name>
</gene>
<evidence type="ECO:0000256" key="6">
    <source>
        <dbReference type="ARBA" id="ARBA00023136"/>
    </source>
</evidence>
<evidence type="ECO:0000259" key="9">
    <source>
        <dbReference type="PROSITE" id="PS50928"/>
    </source>
</evidence>
<evidence type="ECO:0000256" key="3">
    <source>
        <dbReference type="ARBA" id="ARBA00022475"/>
    </source>
</evidence>
<dbReference type="SUPFAM" id="SSF161098">
    <property type="entry name" value="MetI-like"/>
    <property type="match status" value="1"/>
</dbReference>
<dbReference type="PANTHER" id="PTHR30151">
    <property type="entry name" value="ALKANE SULFONATE ABC TRANSPORTER-RELATED, MEMBRANE SUBUNIT"/>
    <property type="match status" value="1"/>
</dbReference>
<feature type="transmembrane region" description="Helical" evidence="7">
    <location>
        <begin position="116"/>
        <end position="138"/>
    </location>
</feature>
<evidence type="ECO:0000256" key="2">
    <source>
        <dbReference type="ARBA" id="ARBA00022448"/>
    </source>
</evidence>
<accession>A0ABV8FL31</accession>
<feature type="transmembrane region" description="Helical" evidence="7">
    <location>
        <begin position="208"/>
        <end position="228"/>
    </location>
</feature>
<feature type="compositionally biased region" description="Low complexity" evidence="8">
    <location>
        <begin position="36"/>
        <end position="45"/>
    </location>
</feature>
<dbReference type="Pfam" id="PF00528">
    <property type="entry name" value="BPD_transp_1"/>
    <property type="match status" value="1"/>
</dbReference>
<feature type="domain" description="ABC transmembrane type-1" evidence="9">
    <location>
        <begin position="105"/>
        <end position="289"/>
    </location>
</feature>
<feature type="transmembrane region" description="Helical" evidence="7">
    <location>
        <begin position="175"/>
        <end position="196"/>
    </location>
</feature>
<evidence type="ECO:0000313" key="10">
    <source>
        <dbReference type="EMBL" id="MFC3996861.1"/>
    </source>
</evidence>
<feature type="transmembrane region" description="Helical" evidence="7">
    <location>
        <begin position="271"/>
        <end position="292"/>
    </location>
</feature>
<dbReference type="InterPro" id="IPR035906">
    <property type="entry name" value="MetI-like_sf"/>
</dbReference>
<evidence type="ECO:0000256" key="1">
    <source>
        <dbReference type="ARBA" id="ARBA00004651"/>
    </source>
</evidence>
<keyword evidence="11" id="KW-1185">Reference proteome</keyword>
<dbReference type="CDD" id="cd06261">
    <property type="entry name" value="TM_PBP2"/>
    <property type="match status" value="1"/>
</dbReference>